<dbReference type="Proteomes" id="UP001255185">
    <property type="component" value="Unassembled WGS sequence"/>
</dbReference>
<evidence type="ECO:0000313" key="3">
    <source>
        <dbReference type="Proteomes" id="UP001255185"/>
    </source>
</evidence>
<sequence length="136" mass="15894">MNFLRTFFIFCFLFFSITEASAQVYRFKAESYSVVEKKDNGNWGEWSKFQETAVIITLDGKNDKITVNSQEVQYYKILAYGEKVVTEDDDTIPLKCADLNGNLCTILIVTRKNQDNRKQFYINYGDVKIVYNVYDN</sequence>
<feature type="signal peptide" evidence="1">
    <location>
        <begin position="1"/>
        <end position="22"/>
    </location>
</feature>
<organism evidence="2 3">
    <name type="scientific">Flavobacterium arsenatis</name>
    <dbReference type="NCBI Taxonomy" id="1484332"/>
    <lineage>
        <taxon>Bacteria</taxon>
        <taxon>Pseudomonadati</taxon>
        <taxon>Bacteroidota</taxon>
        <taxon>Flavobacteriia</taxon>
        <taxon>Flavobacteriales</taxon>
        <taxon>Flavobacteriaceae</taxon>
        <taxon>Flavobacterium</taxon>
    </lineage>
</organism>
<proteinExistence type="predicted"/>
<protein>
    <submittedName>
        <fullName evidence="2">Uncharacterized protein</fullName>
    </submittedName>
</protein>
<dbReference type="RefSeq" id="WP_310027947.1">
    <property type="nucleotide sequence ID" value="NZ_JAVDVI010000016.1"/>
</dbReference>
<accession>A0ABU1TTK6</accession>
<evidence type="ECO:0000313" key="2">
    <source>
        <dbReference type="EMBL" id="MDR6969171.1"/>
    </source>
</evidence>
<gene>
    <name evidence="2" type="ORF">J2X31_003198</name>
</gene>
<evidence type="ECO:0000256" key="1">
    <source>
        <dbReference type="SAM" id="SignalP"/>
    </source>
</evidence>
<keyword evidence="3" id="KW-1185">Reference proteome</keyword>
<feature type="chain" id="PRO_5045291554" evidence="1">
    <location>
        <begin position="23"/>
        <end position="136"/>
    </location>
</feature>
<comment type="caution">
    <text evidence="2">The sequence shown here is derived from an EMBL/GenBank/DDBJ whole genome shotgun (WGS) entry which is preliminary data.</text>
</comment>
<dbReference type="EMBL" id="JAVDVI010000016">
    <property type="protein sequence ID" value="MDR6969171.1"/>
    <property type="molecule type" value="Genomic_DNA"/>
</dbReference>
<reference evidence="2 3" key="1">
    <citation type="submission" date="2023-07" db="EMBL/GenBank/DDBJ databases">
        <title>Sorghum-associated microbial communities from plants grown in Nebraska, USA.</title>
        <authorList>
            <person name="Schachtman D."/>
        </authorList>
    </citation>
    <scope>NUCLEOTIDE SEQUENCE [LARGE SCALE GENOMIC DNA]</scope>
    <source>
        <strain evidence="2 3">3773</strain>
    </source>
</reference>
<keyword evidence="1" id="KW-0732">Signal</keyword>
<name>A0ABU1TTK6_9FLAO</name>